<dbReference type="AlphaFoldDB" id="A0A2L2Y789"/>
<protein>
    <recommendedName>
        <fullName evidence="10">C-terminal-binding protein</fullName>
    </recommendedName>
</protein>
<evidence type="ECO:0000256" key="1">
    <source>
        <dbReference type="ARBA" id="ARBA00004123"/>
    </source>
</evidence>
<evidence type="ECO:0000256" key="6">
    <source>
        <dbReference type="SAM" id="MobiDB-lite"/>
    </source>
</evidence>
<dbReference type="EMBL" id="IAAA01012264">
    <property type="protein sequence ID" value="LAA04046.1"/>
    <property type="molecule type" value="mRNA"/>
</dbReference>
<dbReference type="SUPFAM" id="SSF51735">
    <property type="entry name" value="NAD(P)-binding Rossmann-fold domains"/>
    <property type="match status" value="1"/>
</dbReference>
<dbReference type="RefSeq" id="XP_015911632.1">
    <property type="nucleotide sequence ID" value="XM_016056146.3"/>
</dbReference>
<dbReference type="EMBL" id="IAAA01012265">
    <property type="protein sequence ID" value="LAA04050.1"/>
    <property type="molecule type" value="mRNA"/>
</dbReference>
<dbReference type="InterPro" id="IPR029752">
    <property type="entry name" value="D-isomer_DH_CS1"/>
</dbReference>
<evidence type="ECO:0008006" key="10">
    <source>
        <dbReference type="Google" id="ProtNLM"/>
    </source>
</evidence>
<proteinExistence type="evidence at transcript level"/>
<evidence type="ECO:0000313" key="9">
    <source>
        <dbReference type="EMBL" id="LAA04046.1"/>
    </source>
</evidence>
<dbReference type="KEGG" id="ptep:107442558"/>
<dbReference type="CDD" id="cd05299">
    <property type="entry name" value="CtBP_dh"/>
    <property type="match status" value="1"/>
</dbReference>
<dbReference type="GO" id="GO:0003713">
    <property type="term" value="F:transcription coactivator activity"/>
    <property type="evidence" value="ECO:0007669"/>
    <property type="project" value="TreeGrafter"/>
</dbReference>
<dbReference type="PROSITE" id="PS00065">
    <property type="entry name" value="D_2_HYDROXYACID_DH_1"/>
    <property type="match status" value="1"/>
</dbReference>
<name>A0A2L2Y789_PARTP</name>
<dbReference type="RefSeq" id="XP_015911629.1">
    <property type="nucleotide sequence ID" value="XM_016056143.4"/>
</dbReference>
<feature type="region of interest" description="Disordered" evidence="6">
    <location>
        <begin position="353"/>
        <end position="398"/>
    </location>
</feature>
<dbReference type="OrthoDB" id="9991913at2759"/>
<dbReference type="InterPro" id="IPR006140">
    <property type="entry name" value="D-isomer_DH_NAD-bd"/>
</dbReference>
<dbReference type="PROSITE" id="PS00671">
    <property type="entry name" value="D_2_HYDROXYACID_DH_3"/>
    <property type="match status" value="1"/>
</dbReference>
<dbReference type="InterPro" id="IPR051638">
    <property type="entry name" value="CTBP_dehydrogenase"/>
</dbReference>
<dbReference type="GO" id="GO:0005634">
    <property type="term" value="C:nucleus"/>
    <property type="evidence" value="ECO:0007669"/>
    <property type="project" value="UniProtKB-SubCell"/>
</dbReference>
<dbReference type="InterPro" id="IPR006139">
    <property type="entry name" value="D-isomer_2_OHA_DH_cat_dom"/>
</dbReference>
<evidence type="ECO:0000256" key="4">
    <source>
        <dbReference type="ARBA" id="ARBA00023242"/>
    </source>
</evidence>
<dbReference type="InterPro" id="IPR029753">
    <property type="entry name" value="D-isomer_DH_CS"/>
</dbReference>
<dbReference type="RefSeq" id="XP_071042248.1">
    <property type="nucleotide sequence ID" value="XM_071186147.1"/>
</dbReference>
<dbReference type="GeneID" id="107442558"/>
<organism evidence="9">
    <name type="scientific">Parasteatoda tepidariorum</name>
    <name type="common">Common house spider</name>
    <name type="synonym">Achaearanea tepidariorum</name>
    <dbReference type="NCBI Taxonomy" id="114398"/>
    <lineage>
        <taxon>Eukaryota</taxon>
        <taxon>Metazoa</taxon>
        <taxon>Ecdysozoa</taxon>
        <taxon>Arthropoda</taxon>
        <taxon>Chelicerata</taxon>
        <taxon>Arachnida</taxon>
        <taxon>Araneae</taxon>
        <taxon>Araneomorphae</taxon>
        <taxon>Entelegynae</taxon>
        <taxon>Araneoidea</taxon>
        <taxon>Theridiidae</taxon>
        <taxon>Parasteatoda</taxon>
    </lineage>
</organism>
<dbReference type="InterPro" id="IPR043322">
    <property type="entry name" value="CtBP"/>
</dbReference>
<comment type="similarity">
    <text evidence="2 5">Belongs to the D-isomer specific 2-hydroxyacid dehydrogenase family.</text>
</comment>
<dbReference type="GO" id="GO:0001221">
    <property type="term" value="F:transcription coregulator binding"/>
    <property type="evidence" value="ECO:0007669"/>
    <property type="project" value="TreeGrafter"/>
</dbReference>
<comment type="subcellular location">
    <subcellularLocation>
        <location evidence="1">Nucleus</location>
    </subcellularLocation>
</comment>
<dbReference type="RefSeq" id="XP_071042247.1">
    <property type="nucleotide sequence ID" value="XM_071186146.1"/>
</dbReference>
<dbReference type="PANTHER" id="PTHR46029">
    <property type="entry name" value="C-TERMINAL-BINDING PROTEIN"/>
    <property type="match status" value="1"/>
</dbReference>
<dbReference type="GO" id="GO:0006357">
    <property type="term" value="P:regulation of transcription by RNA polymerase II"/>
    <property type="evidence" value="ECO:0007669"/>
    <property type="project" value="TreeGrafter"/>
</dbReference>
<dbReference type="SUPFAM" id="SSF52283">
    <property type="entry name" value="Formate/glycerate dehydrogenase catalytic domain-like"/>
    <property type="match status" value="2"/>
</dbReference>
<dbReference type="RefSeq" id="XP_015911628.1">
    <property type="nucleotide sequence ID" value="XM_016056142.3"/>
</dbReference>
<dbReference type="GO" id="GO:0003714">
    <property type="term" value="F:transcription corepressor activity"/>
    <property type="evidence" value="ECO:0007669"/>
    <property type="project" value="InterPro"/>
</dbReference>
<feature type="domain" description="D-isomer specific 2-hydroxyacid dehydrogenase catalytic" evidence="7">
    <location>
        <begin position="15"/>
        <end position="329"/>
    </location>
</feature>
<sequence>MHPRPLVALLDGRDCSVEMPILKDVATVAFCDAQSTQEIHEKVLNEAVGALMWHTITLTKEDLDKFKALRIIVRIGSGVDNIDIKAAGELGIAVCNVPGYGVEEVADTTLCLILNLYRRTYWLANMVREGKKFQGPEQVREAAQGCARIRGDTLGIVGLGRVGTAVALRAKAFGFNVIFYDPYLPDGIEKSLGLTRVYTLQDLLFQSDCVSLHCTLNEHNHHVFNDFTIKQMRPGAFLVNTARGGLVDESALASALKDGRIRAAALDVHENEPYNALAGPLKDAPNLICTPHAAWYSDASSTELREMAASEIRRAIVGRIPDSLRNCVNKEFFVNSGYGESINGARGYNYNPKGVPHSTTLEPLSTPPAIPAPHSQPHSTLQDAPNHMAPKPESSEVH</sequence>
<keyword evidence="3 5" id="KW-0560">Oxidoreductase</keyword>
<dbReference type="PANTHER" id="PTHR46029:SF7">
    <property type="entry name" value="C-TERMINAL-BINDING PROTEIN"/>
    <property type="match status" value="1"/>
</dbReference>
<dbReference type="RefSeq" id="XP_071042249.1">
    <property type="nucleotide sequence ID" value="XM_071186148.1"/>
</dbReference>
<dbReference type="RefSeq" id="XP_015911631.1">
    <property type="nucleotide sequence ID" value="XM_016056145.4"/>
</dbReference>
<feature type="domain" description="D-isomer specific 2-hydroxyacid dehydrogenase NAD-binding" evidence="8">
    <location>
        <begin position="111"/>
        <end position="294"/>
    </location>
</feature>
<evidence type="ECO:0000256" key="3">
    <source>
        <dbReference type="ARBA" id="ARBA00023002"/>
    </source>
</evidence>
<dbReference type="GO" id="GO:0051287">
    <property type="term" value="F:NAD binding"/>
    <property type="evidence" value="ECO:0007669"/>
    <property type="project" value="InterPro"/>
</dbReference>
<dbReference type="GO" id="GO:0016616">
    <property type="term" value="F:oxidoreductase activity, acting on the CH-OH group of donors, NAD or NADP as acceptor"/>
    <property type="evidence" value="ECO:0007669"/>
    <property type="project" value="InterPro"/>
</dbReference>
<accession>A0A2L2Y789</accession>
<dbReference type="Pfam" id="PF00389">
    <property type="entry name" value="2-Hacid_dh"/>
    <property type="match status" value="1"/>
</dbReference>
<dbReference type="InterPro" id="IPR036291">
    <property type="entry name" value="NAD(P)-bd_dom_sf"/>
</dbReference>
<evidence type="ECO:0000256" key="2">
    <source>
        <dbReference type="ARBA" id="ARBA00005854"/>
    </source>
</evidence>
<evidence type="ECO:0000259" key="7">
    <source>
        <dbReference type="Pfam" id="PF00389"/>
    </source>
</evidence>
<dbReference type="Pfam" id="PF02826">
    <property type="entry name" value="2-Hacid_dh_C"/>
    <property type="match status" value="1"/>
</dbReference>
<dbReference type="GO" id="GO:0140297">
    <property type="term" value="F:DNA-binding transcription factor binding"/>
    <property type="evidence" value="ECO:0007669"/>
    <property type="project" value="TreeGrafter"/>
</dbReference>
<evidence type="ECO:0000256" key="5">
    <source>
        <dbReference type="RuleBase" id="RU003719"/>
    </source>
</evidence>
<keyword evidence="4" id="KW-0539">Nucleus</keyword>
<reference evidence="9" key="1">
    <citation type="journal article" date="2016" name="Mol. Ecol. Resour.">
        <title>Evaluation of the impact of RNA preservation methods of spiders for de novo transcriptome assembly.</title>
        <authorList>
            <person name="Kono N."/>
            <person name="Nakamura H."/>
            <person name="Ito Y."/>
            <person name="Tomita M."/>
            <person name="Arakawa K."/>
        </authorList>
    </citation>
    <scope>NUCLEOTIDE SEQUENCE</scope>
    <source>
        <tissue evidence="9">Whole body</tissue>
    </source>
</reference>
<dbReference type="CTD" id="107442558"/>
<dbReference type="FunFam" id="3.40.50.720:FF:000012">
    <property type="entry name" value="C-terminal-binding protein 2 isoform 1"/>
    <property type="match status" value="1"/>
</dbReference>
<evidence type="ECO:0000259" key="8">
    <source>
        <dbReference type="Pfam" id="PF02826"/>
    </source>
</evidence>
<dbReference type="Gene3D" id="3.40.50.720">
    <property type="entry name" value="NAD(P)-binding Rossmann-like Domain"/>
    <property type="match status" value="2"/>
</dbReference>
<dbReference type="RefSeq" id="XP_042912101.1">
    <property type="nucleotide sequence ID" value="XM_043056167.2"/>
</dbReference>
<dbReference type="OMA" id="RRNTWLC"/>